<protein>
    <recommendedName>
        <fullName evidence="2">DUF4377 domain-containing protein</fullName>
    </recommendedName>
</protein>
<feature type="domain" description="DUF4377" evidence="2">
    <location>
        <begin position="39"/>
        <end position="113"/>
    </location>
</feature>
<evidence type="ECO:0000256" key="1">
    <source>
        <dbReference type="SAM" id="SignalP"/>
    </source>
</evidence>
<dbReference type="Proteomes" id="UP000198858">
    <property type="component" value="Chromosome I"/>
</dbReference>
<dbReference type="Pfam" id="PF14302">
    <property type="entry name" value="DUF4377"/>
    <property type="match status" value="1"/>
</dbReference>
<evidence type="ECO:0000259" key="2">
    <source>
        <dbReference type="Pfam" id="PF14302"/>
    </source>
</evidence>
<dbReference type="EMBL" id="LT629745">
    <property type="protein sequence ID" value="SDR65241.1"/>
    <property type="molecule type" value="Genomic_DNA"/>
</dbReference>
<accession>A0A1H1KSB2</accession>
<feature type="signal peptide" evidence="1">
    <location>
        <begin position="1"/>
        <end position="21"/>
    </location>
</feature>
<feature type="chain" id="PRO_5009252729" description="DUF4377 domain-containing protein" evidence="1">
    <location>
        <begin position="22"/>
        <end position="189"/>
    </location>
</feature>
<dbReference type="PROSITE" id="PS51257">
    <property type="entry name" value="PROKAR_LIPOPROTEIN"/>
    <property type="match status" value="1"/>
</dbReference>
<organism evidence="3 4">
    <name type="scientific">Christiangramia echinicola</name>
    <dbReference type="NCBI Taxonomy" id="279359"/>
    <lineage>
        <taxon>Bacteria</taxon>
        <taxon>Pseudomonadati</taxon>
        <taxon>Bacteroidota</taxon>
        <taxon>Flavobacteriia</taxon>
        <taxon>Flavobacteriales</taxon>
        <taxon>Flavobacteriaceae</taxon>
        <taxon>Christiangramia</taxon>
    </lineage>
</organism>
<dbReference type="InterPro" id="IPR025485">
    <property type="entry name" value="DUF4377"/>
</dbReference>
<evidence type="ECO:0000313" key="3">
    <source>
        <dbReference type="EMBL" id="SDR65241.1"/>
    </source>
</evidence>
<proteinExistence type="predicted"/>
<name>A0A1H1KSB2_9FLAO</name>
<dbReference type="RefSeq" id="WP_089660837.1">
    <property type="nucleotide sequence ID" value="NZ_LT629745.1"/>
</dbReference>
<evidence type="ECO:0000313" key="4">
    <source>
        <dbReference type="Proteomes" id="UP000198858"/>
    </source>
</evidence>
<sequence>MDLKLHFILLMGLLTSFLSVSCSLNGDSPGTTDIVDMRINHFRQTAVGEGQCLVYLVQEGGEIGANNWNFFYDEIEGFDYELGYIYTIKARKINIENPPADGSSLKYVLVSVSTKERVQDSETFDIHLKSYNENFVTQSENEFFLLNQYKIDCSNMCETLTEDLDTKEKVTGTFIHGPDESLLLQSITD</sequence>
<gene>
    <name evidence="3" type="ORF">SAMN04488552_0088</name>
</gene>
<keyword evidence="4" id="KW-1185">Reference proteome</keyword>
<dbReference type="STRING" id="1250231.SAMN04488552_0088"/>
<reference evidence="3 4" key="1">
    <citation type="submission" date="2016-10" db="EMBL/GenBank/DDBJ databases">
        <authorList>
            <person name="Varghese N."/>
            <person name="Submissions S."/>
        </authorList>
    </citation>
    <scope>NUCLEOTIDE SEQUENCE [LARGE SCALE GENOMIC DNA]</scope>
    <source>
        <strain evidence="3 4">Mar_2010_102</strain>
    </source>
</reference>
<dbReference type="AlphaFoldDB" id="A0A1H1KSB2"/>
<keyword evidence="1" id="KW-0732">Signal</keyword>